<comment type="caution">
    <text evidence="2">The sequence shown here is derived from an EMBL/GenBank/DDBJ whole genome shotgun (WGS) entry which is preliminary data.</text>
</comment>
<feature type="compositionally biased region" description="Basic residues" evidence="1">
    <location>
        <begin position="10"/>
        <end position="23"/>
    </location>
</feature>
<gene>
    <name evidence="2" type="ORF">SFRA_013465</name>
</gene>
<dbReference type="Proteomes" id="UP000028058">
    <property type="component" value="Unassembled WGS sequence"/>
</dbReference>
<keyword evidence="3" id="KW-1185">Reference proteome</keyword>
<evidence type="ECO:0000313" key="3">
    <source>
        <dbReference type="Proteomes" id="UP000028058"/>
    </source>
</evidence>
<organism evidence="2 3">
    <name type="scientific">Streptomyces xinghaiensis</name>
    <dbReference type="NCBI Taxonomy" id="1038928"/>
    <lineage>
        <taxon>Bacteria</taxon>
        <taxon>Bacillati</taxon>
        <taxon>Actinomycetota</taxon>
        <taxon>Actinomycetes</taxon>
        <taxon>Kitasatosporales</taxon>
        <taxon>Streptomycetaceae</taxon>
        <taxon>Streptomyces</taxon>
    </lineage>
</organism>
<sequence>MNPATTGSRHGMKPLNRRTRTGRSLRGPGAPHPGASPPPGTARPPGPVVRLGHAIGHGPDASDGTVTTGRLPLADDPGRARARWLPAQAGSA</sequence>
<proteinExistence type="predicted"/>
<name>A0A420V460_9ACTN</name>
<dbReference type="AlphaFoldDB" id="A0A420V460"/>
<evidence type="ECO:0000256" key="1">
    <source>
        <dbReference type="SAM" id="MobiDB-lite"/>
    </source>
</evidence>
<accession>A0A420V460</accession>
<feature type="region of interest" description="Disordered" evidence="1">
    <location>
        <begin position="1"/>
        <end position="92"/>
    </location>
</feature>
<feature type="compositionally biased region" description="Pro residues" evidence="1">
    <location>
        <begin position="30"/>
        <end position="47"/>
    </location>
</feature>
<reference evidence="2 3" key="1">
    <citation type="journal article" date="2014" name="Genome Announc.">
        <title>Draft Genome Sequence of Streptomyces fradiae ATCC 19609, a Strain Highly Sensitive to Antibiotics.</title>
        <authorList>
            <person name="Bekker O.B."/>
            <person name="Klimina K.M."/>
            <person name="Vatlin A.A."/>
            <person name="Zakharevich N.V."/>
            <person name="Kasianov A.S."/>
            <person name="Danilenko V.N."/>
        </authorList>
    </citation>
    <scope>NUCLEOTIDE SEQUENCE [LARGE SCALE GENOMIC DNA]</scope>
    <source>
        <strain evidence="2 3">ATCC 19609</strain>
    </source>
</reference>
<dbReference type="EMBL" id="JNAD02000005">
    <property type="protein sequence ID" value="RKM95997.1"/>
    <property type="molecule type" value="Genomic_DNA"/>
</dbReference>
<evidence type="ECO:0000313" key="2">
    <source>
        <dbReference type="EMBL" id="RKM95997.1"/>
    </source>
</evidence>
<protein>
    <submittedName>
        <fullName evidence="2">Uncharacterized protein</fullName>
    </submittedName>
</protein>